<evidence type="ECO:0000313" key="1">
    <source>
        <dbReference type="EMBL" id="GHA67581.1"/>
    </source>
</evidence>
<evidence type="ECO:0000313" key="2">
    <source>
        <dbReference type="Proteomes" id="UP000614287"/>
    </source>
</evidence>
<dbReference type="EMBL" id="BMZG01000002">
    <property type="protein sequence ID" value="GHA67581.1"/>
    <property type="molecule type" value="Genomic_DNA"/>
</dbReference>
<reference evidence="1" key="2">
    <citation type="submission" date="2020-09" db="EMBL/GenBank/DDBJ databases">
        <authorList>
            <person name="Sun Q."/>
            <person name="Kim S."/>
        </authorList>
    </citation>
    <scope>NUCLEOTIDE SEQUENCE</scope>
    <source>
        <strain evidence="1">KCTC 32501</strain>
    </source>
</reference>
<reference evidence="1" key="1">
    <citation type="journal article" date="2014" name="Int. J. Syst. Evol. Microbiol.">
        <title>Complete genome sequence of Corynebacterium casei LMG S-19264T (=DSM 44701T), isolated from a smear-ripened cheese.</title>
        <authorList>
            <consortium name="US DOE Joint Genome Institute (JGI-PGF)"/>
            <person name="Walter F."/>
            <person name="Albersmeier A."/>
            <person name="Kalinowski J."/>
            <person name="Ruckert C."/>
        </authorList>
    </citation>
    <scope>NUCLEOTIDE SEQUENCE</scope>
    <source>
        <strain evidence="1">KCTC 32501</strain>
    </source>
</reference>
<proteinExistence type="predicted"/>
<name>A0A8J3CK15_9BURK</name>
<dbReference type="AlphaFoldDB" id="A0A8J3CK15"/>
<protein>
    <recommendedName>
        <fullName evidence="3">HEAT repeat domain-containing protein</fullName>
    </recommendedName>
</protein>
<dbReference type="Proteomes" id="UP000614287">
    <property type="component" value="Unassembled WGS sequence"/>
</dbReference>
<dbReference type="RefSeq" id="WP_189491152.1">
    <property type="nucleotide sequence ID" value="NZ_BMZG01000002.1"/>
</dbReference>
<comment type="caution">
    <text evidence="1">The sequence shown here is derived from an EMBL/GenBank/DDBJ whole genome shotgun (WGS) entry which is preliminary data.</text>
</comment>
<evidence type="ECO:0008006" key="3">
    <source>
        <dbReference type="Google" id="ProtNLM"/>
    </source>
</evidence>
<gene>
    <name evidence="1" type="ORF">GCM10009007_05300</name>
</gene>
<organism evidence="1 2">
    <name type="scientific">Formosimonas limnophila</name>
    <dbReference type="NCBI Taxonomy" id="1384487"/>
    <lineage>
        <taxon>Bacteria</taxon>
        <taxon>Pseudomonadati</taxon>
        <taxon>Pseudomonadota</taxon>
        <taxon>Betaproteobacteria</taxon>
        <taxon>Burkholderiales</taxon>
        <taxon>Burkholderiaceae</taxon>
        <taxon>Formosimonas</taxon>
    </lineage>
</organism>
<sequence>MGNLKNLILNASKGISALEFNYSDTFPPNIAEQCGEDEVIDVLLALNDLSKAREEHDAGEDSWDGDTSDDLWRAQVRYGKLLVQLIPRFPLQVAEVLKSNHGHTRFWAAYAFNEVPIKKAIAPLKVALTRETEKLNRTMIEKALTKCLRKKWIPFVS</sequence>
<accession>A0A8J3CK15</accession>
<keyword evidence="2" id="KW-1185">Reference proteome</keyword>